<dbReference type="Proteomes" id="UP000199337">
    <property type="component" value="Unassembled WGS sequence"/>
</dbReference>
<dbReference type="InterPro" id="IPR016166">
    <property type="entry name" value="FAD-bd_PCMH"/>
</dbReference>
<dbReference type="AlphaFoldDB" id="A0A1I2S9P0"/>
<evidence type="ECO:0000256" key="1">
    <source>
        <dbReference type="ARBA" id="ARBA00022630"/>
    </source>
</evidence>
<proteinExistence type="predicted"/>
<dbReference type="Pfam" id="PF03450">
    <property type="entry name" value="CO_deh_flav_C"/>
    <property type="match status" value="1"/>
</dbReference>
<dbReference type="SMART" id="SM01092">
    <property type="entry name" value="CO_deh_flav_C"/>
    <property type="match status" value="1"/>
</dbReference>
<dbReference type="RefSeq" id="WP_165613443.1">
    <property type="nucleotide sequence ID" value="NZ_FOOX01000005.1"/>
</dbReference>
<gene>
    <name evidence="5" type="ORF">SAMN05660649_01764</name>
</gene>
<evidence type="ECO:0000256" key="2">
    <source>
        <dbReference type="ARBA" id="ARBA00022827"/>
    </source>
</evidence>
<dbReference type="InterPro" id="IPR016169">
    <property type="entry name" value="FAD-bd_PCMH_sub2"/>
</dbReference>
<keyword evidence="2" id="KW-0274">FAD</keyword>
<dbReference type="STRING" id="341036.SAMN05660649_01764"/>
<keyword evidence="6" id="KW-1185">Reference proteome</keyword>
<dbReference type="GO" id="GO:0071949">
    <property type="term" value="F:FAD binding"/>
    <property type="evidence" value="ECO:0007669"/>
    <property type="project" value="InterPro"/>
</dbReference>
<dbReference type="InterPro" id="IPR002346">
    <property type="entry name" value="Mopterin_DH_FAD-bd"/>
</dbReference>
<sequence>MRVLDYFQPLALEAAFSCLQKSPGTTKLLAGGTDLIIQMKERSVEADYIVDLANILELKGIVQDGDNLVIGSMVTFSEIEHNHLINKYIPLLAKAAGTVGSPQIRNTATIGGNIANAAVAADSLPALLALEAKVRLQKINAQKDVAIEDILVGANKTCIAPDEILTKIIIPIPQANTAMTFIKIGRRKALAIARLNLGLTLSMDMGRKTKKASLALGAVGVTAYRVPQVEELLMGKAINEDTITAACNLISEVVSEKLGTRSTASYKMAVAKAALSKALENVKAELEGD</sequence>
<accession>A0A1I2S9P0</accession>
<evidence type="ECO:0000256" key="3">
    <source>
        <dbReference type="ARBA" id="ARBA00023002"/>
    </source>
</evidence>
<protein>
    <submittedName>
        <fullName evidence="5">Carbon-monoxide dehydrogenase medium subunit</fullName>
    </submittedName>
</protein>
<dbReference type="InterPro" id="IPR036683">
    <property type="entry name" value="CO_DH_flav_C_dom_sf"/>
</dbReference>
<dbReference type="SUPFAM" id="SSF56176">
    <property type="entry name" value="FAD-binding/transporter-associated domain-like"/>
    <property type="match status" value="1"/>
</dbReference>
<feature type="domain" description="FAD-binding PCMH-type" evidence="4">
    <location>
        <begin position="1"/>
        <end position="175"/>
    </location>
</feature>
<dbReference type="PROSITE" id="PS51387">
    <property type="entry name" value="FAD_PCMH"/>
    <property type="match status" value="1"/>
</dbReference>
<dbReference type="InterPro" id="IPR051312">
    <property type="entry name" value="Diverse_Substr_Oxidored"/>
</dbReference>
<organism evidence="5 6">
    <name type="scientific">Desulfotruncus arcticus DSM 17038</name>
    <dbReference type="NCBI Taxonomy" id="1121424"/>
    <lineage>
        <taxon>Bacteria</taxon>
        <taxon>Bacillati</taxon>
        <taxon>Bacillota</taxon>
        <taxon>Clostridia</taxon>
        <taxon>Eubacteriales</taxon>
        <taxon>Desulfallaceae</taxon>
        <taxon>Desulfotruncus</taxon>
    </lineage>
</organism>
<dbReference type="InterPro" id="IPR005107">
    <property type="entry name" value="CO_DH_flav_C"/>
</dbReference>
<dbReference type="Pfam" id="PF00941">
    <property type="entry name" value="FAD_binding_5"/>
    <property type="match status" value="1"/>
</dbReference>
<dbReference type="EMBL" id="FOOX01000005">
    <property type="protein sequence ID" value="SFG47627.1"/>
    <property type="molecule type" value="Genomic_DNA"/>
</dbReference>
<evidence type="ECO:0000313" key="6">
    <source>
        <dbReference type="Proteomes" id="UP000199337"/>
    </source>
</evidence>
<dbReference type="Gene3D" id="3.30.465.10">
    <property type="match status" value="1"/>
</dbReference>
<evidence type="ECO:0000313" key="5">
    <source>
        <dbReference type="EMBL" id="SFG47627.1"/>
    </source>
</evidence>
<dbReference type="PANTHER" id="PTHR42659">
    <property type="entry name" value="XANTHINE DEHYDROGENASE SUBUNIT C-RELATED"/>
    <property type="match status" value="1"/>
</dbReference>
<keyword evidence="3" id="KW-0560">Oxidoreductase</keyword>
<reference evidence="6" key="1">
    <citation type="submission" date="2016-10" db="EMBL/GenBank/DDBJ databases">
        <authorList>
            <person name="Varghese N."/>
            <person name="Submissions S."/>
        </authorList>
    </citation>
    <scope>NUCLEOTIDE SEQUENCE [LARGE SCALE GENOMIC DNA]</scope>
    <source>
        <strain evidence="6">DSM 17038</strain>
    </source>
</reference>
<keyword evidence="1" id="KW-0285">Flavoprotein</keyword>
<dbReference type="Gene3D" id="3.30.390.50">
    <property type="entry name" value="CO dehydrogenase flavoprotein, C-terminal domain"/>
    <property type="match status" value="1"/>
</dbReference>
<dbReference type="InterPro" id="IPR036318">
    <property type="entry name" value="FAD-bd_PCMH-like_sf"/>
</dbReference>
<dbReference type="InterPro" id="IPR016167">
    <property type="entry name" value="FAD-bd_PCMH_sub1"/>
</dbReference>
<dbReference type="PANTHER" id="PTHR42659:SF2">
    <property type="entry name" value="XANTHINE DEHYDROGENASE SUBUNIT C-RELATED"/>
    <property type="match status" value="1"/>
</dbReference>
<dbReference type="SUPFAM" id="SSF55447">
    <property type="entry name" value="CO dehydrogenase flavoprotein C-terminal domain-like"/>
    <property type="match status" value="1"/>
</dbReference>
<dbReference type="GO" id="GO:0016491">
    <property type="term" value="F:oxidoreductase activity"/>
    <property type="evidence" value="ECO:0007669"/>
    <property type="project" value="UniProtKB-KW"/>
</dbReference>
<name>A0A1I2S9P0_9FIRM</name>
<evidence type="ECO:0000259" key="4">
    <source>
        <dbReference type="PROSITE" id="PS51387"/>
    </source>
</evidence>
<dbReference type="Gene3D" id="3.30.43.10">
    <property type="entry name" value="Uridine Diphospho-n-acetylenolpyruvylglucosamine Reductase, domain 2"/>
    <property type="match status" value="1"/>
</dbReference>